<dbReference type="EMBL" id="FXUB01000002">
    <property type="protein sequence ID" value="SMP12454.1"/>
    <property type="molecule type" value="Genomic_DNA"/>
</dbReference>
<feature type="domain" description="Cytochrome c-552/4" evidence="2">
    <location>
        <begin position="31"/>
        <end position="103"/>
    </location>
</feature>
<reference evidence="3 4" key="1">
    <citation type="submission" date="2017-05" db="EMBL/GenBank/DDBJ databases">
        <authorList>
            <person name="Varghese N."/>
            <person name="Submissions S."/>
        </authorList>
    </citation>
    <scope>NUCLEOTIDE SEQUENCE [LARGE SCALE GENOMIC DNA]</scope>
    <source>
        <strain evidence="3 4">DSM 15522</strain>
    </source>
</reference>
<evidence type="ECO:0000313" key="4">
    <source>
        <dbReference type="Proteomes" id="UP001157911"/>
    </source>
</evidence>
<feature type="signal peptide" evidence="1">
    <location>
        <begin position="1"/>
        <end position="19"/>
    </location>
</feature>
<organism evidence="3 4">
    <name type="scientific">Desulfurobacterium pacificum</name>
    <dbReference type="NCBI Taxonomy" id="240166"/>
    <lineage>
        <taxon>Bacteria</taxon>
        <taxon>Pseudomonadati</taxon>
        <taxon>Aquificota</taxon>
        <taxon>Aquificia</taxon>
        <taxon>Desulfurobacteriales</taxon>
        <taxon>Desulfurobacteriaceae</taxon>
        <taxon>Desulfurobacterium</taxon>
    </lineage>
</organism>
<dbReference type="SUPFAM" id="SSF48695">
    <property type="entry name" value="Multiheme cytochromes"/>
    <property type="match status" value="1"/>
</dbReference>
<feature type="chain" id="PRO_5045620833" evidence="1">
    <location>
        <begin position="20"/>
        <end position="239"/>
    </location>
</feature>
<dbReference type="Proteomes" id="UP001157911">
    <property type="component" value="Unassembled WGS sequence"/>
</dbReference>
<comment type="caution">
    <text evidence="3">The sequence shown here is derived from an EMBL/GenBank/DDBJ whole genome shotgun (WGS) entry which is preliminary data.</text>
</comment>
<gene>
    <name evidence="3" type="ORF">SAMN06265339_1040</name>
</gene>
<sequence length="239" mass="27077">MKRFLTITFAGLIAAGAYAATNPLLSAPANNVSEWQKKIKEFEKPEVETGKEYPKPFHIENEYVYKVQDVCVACHTYAPHKKDKKFSPFYNAHSTFLSCNTCHFVKSGLEYRWEEIKDGKISLKKFGNFYGVKYVKVDGKVMLSGMNSDARIVPVDNGVPVEIPLKGNESLLKDVKAVASMHNALTDKPLKCLDCHKPDGKLDFVELGFSSERVKDLEHNDIVNGLIKYKVIHFPKFVW</sequence>
<evidence type="ECO:0000259" key="2">
    <source>
        <dbReference type="Pfam" id="PF13435"/>
    </source>
</evidence>
<keyword evidence="4" id="KW-1185">Reference proteome</keyword>
<name>A0ABY1NMG5_9BACT</name>
<keyword evidence="1" id="KW-0732">Signal</keyword>
<dbReference type="RefSeq" id="WP_283400515.1">
    <property type="nucleotide sequence ID" value="NZ_FXUB01000002.1"/>
</dbReference>
<evidence type="ECO:0000256" key="1">
    <source>
        <dbReference type="SAM" id="SignalP"/>
    </source>
</evidence>
<dbReference type="Pfam" id="PF13435">
    <property type="entry name" value="Cytochrome_C554"/>
    <property type="match status" value="1"/>
</dbReference>
<dbReference type="InterPro" id="IPR036280">
    <property type="entry name" value="Multihaem_cyt_sf"/>
</dbReference>
<protein>
    <submittedName>
        <fullName evidence="3">Cytochrome c554 and c-prime</fullName>
    </submittedName>
</protein>
<evidence type="ECO:0000313" key="3">
    <source>
        <dbReference type="EMBL" id="SMP12454.1"/>
    </source>
</evidence>
<dbReference type="InterPro" id="IPR023155">
    <property type="entry name" value="Cyt_c-552/4"/>
</dbReference>
<proteinExistence type="predicted"/>
<accession>A0ABY1NMG5</accession>